<dbReference type="AlphaFoldDB" id="A0A147BUH1"/>
<protein>
    <submittedName>
        <fullName evidence="2">Uncharacterized protein</fullName>
    </submittedName>
</protein>
<evidence type="ECO:0000313" key="2">
    <source>
        <dbReference type="EMBL" id="JAR94381.1"/>
    </source>
</evidence>
<organism evidence="2">
    <name type="scientific">Ixodes ricinus</name>
    <name type="common">Common tick</name>
    <name type="synonym">Acarus ricinus</name>
    <dbReference type="NCBI Taxonomy" id="34613"/>
    <lineage>
        <taxon>Eukaryota</taxon>
        <taxon>Metazoa</taxon>
        <taxon>Ecdysozoa</taxon>
        <taxon>Arthropoda</taxon>
        <taxon>Chelicerata</taxon>
        <taxon>Arachnida</taxon>
        <taxon>Acari</taxon>
        <taxon>Parasitiformes</taxon>
        <taxon>Ixodida</taxon>
        <taxon>Ixodoidea</taxon>
        <taxon>Ixodidae</taxon>
        <taxon>Ixodinae</taxon>
        <taxon>Ixodes</taxon>
    </lineage>
</organism>
<feature type="compositionally biased region" description="Polar residues" evidence="1">
    <location>
        <begin position="62"/>
        <end position="72"/>
    </location>
</feature>
<evidence type="ECO:0000256" key="1">
    <source>
        <dbReference type="SAM" id="MobiDB-lite"/>
    </source>
</evidence>
<feature type="region of interest" description="Disordered" evidence="1">
    <location>
        <begin position="51"/>
        <end position="72"/>
    </location>
</feature>
<accession>A0A147BUH1</accession>
<reference evidence="2" key="1">
    <citation type="journal article" date="2018" name="PLoS Negl. Trop. Dis.">
        <title>Sialome diversity of ticks revealed by RNAseq of single tick salivary glands.</title>
        <authorList>
            <person name="Perner J."/>
            <person name="Kropackova S."/>
            <person name="Kopacek P."/>
            <person name="Ribeiro J.M."/>
        </authorList>
    </citation>
    <scope>NUCLEOTIDE SEQUENCE</scope>
    <source>
        <strain evidence="2">Siblings of single egg batch collected in Ceske Budejovice</strain>
        <tissue evidence="2">Salivary glands</tissue>
    </source>
</reference>
<name>A0A147BUH1_IXORI</name>
<dbReference type="EMBL" id="GEGO01001023">
    <property type="protein sequence ID" value="JAR94381.1"/>
    <property type="molecule type" value="Transcribed_RNA"/>
</dbReference>
<sequence>MPFTSDLRLYWESRDYRTVPATHLGPAHLASRIACTQKVVWKGQQITLWKPPRRAVGRRNPDCQSQKRQQKV</sequence>
<proteinExistence type="predicted"/>